<evidence type="ECO:0000313" key="17">
    <source>
        <dbReference type="Proteomes" id="UP000664132"/>
    </source>
</evidence>
<organism evidence="16 17">
    <name type="scientific">Cadophora malorum</name>
    <dbReference type="NCBI Taxonomy" id="108018"/>
    <lineage>
        <taxon>Eukaryota</taxon>
        <taxon>Fungi</taxon>
        <taxon>Dikarya</taxon>
        <taxon>Ascomycota</taxon>
        <taxon>Pezizomycotina</taxon>
        <taxon>Leotiomycetes</taxon>
        <taxon>Helotiales</taxon>
        <taxon>Ploettnerulaceae</taxon>
        <taxon>Cadophora</taxon>
    </lineage>
</organism>
<dbReference type="Pfam" id="PF00004">
    <property type="entry name" value="AAA"/>
    <property type="match status" value="1"/>
</dbReference>
<evidence type="ECO:0000256" key="9">
    <source>
        <dbReference type="ARBA" id="ARBA00023128"/>
    </source>
</evidence>
<evidence type="ECO:0000256" key="1">
    <source>
        <dbReference type="ARBA" id="ARBA00004434"/>
    </source>
</evidence>
<dbReference type="GO" id="GO:0016887">
    <property type="term" value="F:ATP hydrolysis activity"/>
    <property type="evidence" value="ECO:0007669"/>
    <property type="project" value="InterPro"/>
</dbReference>
<dbReference type="PROSITE" id="PS00674">
    <property type="entry name" value="AAA"/>
    <property type="match status" value="1"/>
</dbReference>
<dbReference type="GO" id="GO:0005743">
    <property type="term" value="C:mitochondrial inner membrane"/>
    <property type="evidence" value="ECO:0007669"/>
    <property type="project" value="UniProtKB-SubCell"/>
</dbReference>
<evidence type="ECO:0000259" key="14">
    <source>
        <dbReference type="SMART" id="SM00382"/>
    </source>
</evidence>
<dbReference type="Proteomes" id="UP000664132">
    <property type="component" value="Unassembled WGS sequence"/>
</dbReference>
<dbReference type="PANTHER" id="PTHR23070">
    <property type="entry name" value="BCS1 AAA-TYPE ATPASE"/>
    <property type="match status" value="1"/>
</dbReference>
<keyword evidence="5" id="KW-0999">Mitochondrion inner membrane</keyword>
<keyword evidence="10" id="KW-0472">Membrane</keyword>
<dbReference type="InterPro" id="IPR014851">
    <property type="entry name" value="BCS1_N"/>
</dbReference>
<sequence>MATHNNAYSLPSQPLPLSPVSMVDVFFPGLTNISAALRQLLAGNPNSYGRVLCICGLAVFFGRYVKDFFGAFVMKHFTSRVYVSHSNEAHDMLVAWISSQPFSHKARSLLASVAARRSGSADDHSDGNQKKPLQYSPWNGSFSFWYKNRLLTFRSVQKEGRIFREEEISVSCIGRSPHVLRELFSECRAEYLKLVKNKTSVFGYRDGGWKKTRAIDKRPLDTVVLDEQKKTALVEDIKDFLDPGTRAWYSRRGIPYRKGYLLYGPPGTGKSSLSLAIAGACDLDIYILNISSQDDSSLGKLFTELPKHCVVLVEDIDAVDATQSRQHGTVKTGQEETGSSTMGKSQGKVSLSALLNVLDGVGSQEGRVLIMTTNHAERLDAALIRPGRVDMKLELGYTNQDINARLFCALFMRDDTLPDGSQRGDEDTLRKLMREFASKIPEQEFSAAEVQSFLMEYKRVPHMAVENVQEWVVRTREGKRQMKRADSWMLQGGDSLD</sequence>
<evidence type="ECO:0000256" key="7">
    <source>
        <dbReference type="ARBA" id="ARBA00022840"/>
    </source>
</evidence>
<dbReference type="Pfam" id="PF25426">
    <property type="entry name" value="AAA_lid_BCS1"/>
    <property type="match status" value="1"/>
</dbReference>
<name>A0A8H7T075_9HELO</name>
<dbReference type="InterPro" id="IPR003593">
    <property type="entry name" value="AAA+_ATPase"/>
</dbReference>
<protein>
    <recommendedName>
        <fullName evidence="18">Mitochondrial chaperone BCS1</fullName>
    </recommendedName>
</protein>
<evidence type="ECO:0000256" key="8">
    <source>
        <dbReference type="ARBA" id="ARBA00022989"/>
    </source>
</evidence>
<gene>
    <name evidence="16" type="ORF">IFR04_014080</name>
</gene>
<dbReference type="EMBL" id="JAFJYH010000354">
    <property type="protein sequence ID" value="KAG4412789.1"/>
    <property type="molecule type" value="Genomic_DNA"/>
</dbReference>
<evidence type="ECO:0000256" key="11">
    <source>
        <dbReference type="ARBA" id="ARBA00048778"/>
    </source>
</evidence>
<comment type="similarity">
    <text evidence="2">Belongs to the AAA ATPase family. BCS1 subfamily.</text>
</comment>
<comment type="catalytic activity">
    <reaction evidence="11">
        <text>ATP + H2O = ADP + phosphate + H(+)</text>
        <dbReference type="Rhea" id="RHEA:13065"/>
        <dbReference type="ChEBI" id="CHEBI:15377"/>
        <dbReference type="ChEBI" id="CHEBI:15378"/>
        <dbReference type="ChEBI" id="CHEBI:30616"/>
        <dbReference type="ChEBI" id="CHEBI:43474"/>
        <dbReference type="ChEBI" id="CHEBI:456216"/>
    </reaction>
    <physiologicalReaction direction="left-to-right" evidence="11">
        <dbReference type="Rhea" id="RHEA:13066"/>
    </physiologicalReaction>
</comment>
<evidence type="ECO:0000256" key="6">
    <source>
        <dbReference type="ARBA" id="ARBA00022801"/>
    </source>
</evidence>
<dbReference type="InterPro" id="IPR057495">
    <property type="entry name" value="AAA_lid_BCS1"/>
</dbReference>
<evidence type="ECO:0000256" key="3">
    <source>
        <dbReference type="ARBA" id="ARBA00022692"/>
    </source>
</evidence>
<keyword evidence="7 12" id="KW-0067">ATP-binding</keyword>
<dbReference type="OrthoDB" id="10251412at2759"/>
<feature type="domain" description="AAA+ ATPase" evidence="14">
    <location>
        <begin position="256"/>
        <end position="399"/>
    </location>
</feature>
<proteinExistence type="inferred from homology"/>
<dbReference type="InterPro" id="IPR027417">
    <property type="entry name" value="P-loop_NTPase"/>
</dbReference>
<dbReference type="SMART" id="SM01024">
    <property type="entry name" value="BCS1_N"/>
    <property type="match status" value="1"/>
</dbReference>
<evidence type="ECO:0008006" key="18">
    <source>
        <dbReference type="Google" id="ProtNLM"/>
    </source>
</evidence>
<feature type="domain" description="BCS1 N-terminal" evidence="15">
    <location>
        <begin position="53"/>
        <end position="223"/>
    </location>
</feature>
<keyword evidence="3" id="KW-0812">Transmembrane</keyword>
<dbReference type="GO" id="GO:0005524">
    <property type="term" value="F:ATP binding"/>
    <property type="evidence" value="ECO:0007669"/>
    <property type="project" value="UniProtKB-KW"/>
</dbReference>
<dbReference type="InterPro" id="IPR003959">
    <property type="entry name" value="ATPase_AAA_core"/>
</dbReference>
<comment type="subcellular location">
    <subcellularLocation>
        <location evidence="1">Mitochondrion inner membrane</location>
        <topology evidence="1">Single-pass membrane protein</topology>
    </subcellularLocation>
</comment>
<comment type="caution">
    <text evidence="16">The sequence shown here is derived from an EMBL/GenBank/DDBJ whole genome shotgun (WGS) entry which is preliminary data.</text>
</comment>
<dbReference type="SMART" id="SM00382">
    <property type="entry name" value="AAA"/>
    <property type="match status" value="1"/>
</dbReference>
<evidence type="ECO:0000256" key="5">
    <source>
        <dbReference type="ARBA" id="ARBA00022792"/>
    </source>
</evidence>
<evidence type="ECO:0000256" key="4">
    <source>
        <dbReference type="ARBA" id="ARBA00022741"/>
    </source>
</evidence>
<keyword evidence="8" id="KW-1133">Transmembrane helix</keyword>
<evidence type="ECO:0000256" key="13">
    <source>
        <dbReference type="SAM" id="MobiDB-lite"/>
    </source>
</evidence>
<evidence type="ECO:0000256" key="12">
    <source>
        <dbReference type="RuleBase" id="RU003651"/>
    </source>
</evidence>
<keyword evidence="17" id="KW-1185">Reference proteome</keyword>
<evidence type="ECO:0000256" key="10">
    <source>
        <dbReference type="ARBA" id="ARBA00023136"/>
    </source>
</evidence>
<dbReference type="AlphaFoldDB" id="A0A8H7T075"/>
<keyword evidence="6" id="KW-0378">Hydrolase</keyword>
<keyword evidence="4 12" id="KW-0547">Nucleotide-binding</keyword>
<evidence type="ECO:0000313" key="16">
    <source>
        <dbReference type="EMBL" id="KAG4412789.1"/>
    </source>
</evidence>
<reference evidence="16" key="1">
    <citation type="submission" date="2021-02" db="EMBL/GenBank/DDBJ databases">
        <title>Genome sequence Cadophora malorum strain M34.</title>
        <authorList>
            <person name="Stefanovic E."/>
            <person name="Vu D."/>
            <person name="Scully C."/>
            <person name="Dijksterhuis J."/>
            <person name="Roader J."/>
            <person name="Houbraken J."/>
        </authorList>
    </citation>
    <scope>NUCLEOTIDE SEQUENCE</scope>
    <source>
        <strain evidence="16">M34</strain>
    </source>
</reference>
<dbReference type="Pfam" id="PF08740">
    <property type="entry name" value="BCS1_N"/>
    <property type="match status" value="1"/>
</dbReference>
<dbReference type="InterPro" id="IPR050747">
    <property type="entry name" value="Mitochondrial_chaperone_BCS1"/>
</dbReference>
<dbReference type="SUPFAM" id="SSF52540">
    <property type="entry name" value="P-loop containing nucleoside triphosphate hydrolases"/>
    <property type="match status" value="1"/>
</dbReference>
<accession>A0A8H7T075</accession>
<keyword evidence="9" id="KW-0496">Mitochondrion</keyword>
<dbReference type="InterPro" id="IPR003960">
    <property type="entry name" value="ATPase_AAA_CS"/>
</dbReference>
<evidence type="ECO:0000259" key="15">
    <source>
        <dbReference type="SMART" id="SM01024"/>
    </source>
</evidence>
<evidence type="ECO:0000256" key="2">
    <source>
        <dbReference type="ARBA" id="ARBA00007448"/>
    </source>
</evidence>
<dbReference type="Gene3D" id="3.40.50.300">
    <property type="entry name" value="P-loop containing nucleotide triphosphate hydrolases"/>
    <property type="match status" value="1"/>
</dbReference>
<feature type="region of interest" description="Disordered" evidence="13">
    <location>
        <begin position="324"/>
        <end position="345"/>
    </location>
</feature>